<comment type="caution">
    <text evidence="10">The sequence shown here is derived from an EMBL/GenBank/DDBJ whole genome shotgun (WGS) entry which is preliminary data.</text>
</comment>
<feature type="transmembrane region" description="Helical" evidence="8">
    <location>
        <begin position="57"/>
        <end position="76"/>
    </location>
</feature>
<dbReference type="Gene3D" id="1.20.1250.20">
    <property type="entry name" value="MFS general substrate transporter like domains"/>
    <property type="match status" value="1"/>
</dbReference>
<dbReference type="InterPro" id="IPR036259">
    <property type="entry name" value="MFS_trans_sf"/>
</dbReference>
<comment type="similarity">
    <text evidence="2 7">Belongs to the major facilitator superfamily. Sugar transporter (TC 2.A.1.1) family.</text>
</comment>
<dbReference type="FunFam" id="1.20.1250.20:FF:000026">
    <property type="entry name" value="MFS quinate transporter QutD"/>
    <property type="match status" value="1"/>
</dbReference>
<gene>
    <name evidence="10" type="ORF">C7212DRAFT_362794</name>
</gene>
<feature type="transmembrane region" description="Helical" evidence="8">
    <location>
        <begin position="116"/>
        <end position="136"/>
    </location>
</feature>
<dbReference type="NCBIfam" id="TIGR00879">
    <property type="entry name" value="SP"/>
    <property type="match status" value="1"/>
</dbReference>
<dbReference type="AlphaFoldDB" id="A0A317SV11"/>
<keyword evidence="11" id="KW-1185">Reference proteome</keyword>
<keyword evidence="3 7" id="KW-0813">Transport</keyword>
<reference evidence="10 11" key="1">
    <citation type="submission" date="2018-03" db="EMBL/GenBank/DDBJ databases">
        <title>Genomes of Pezizomycetes fungi and the evolution of truffles.</title>
        <authorList>
            <person name="Murat C."/>
            <person name="Payen T."/>
            <person name="Noel B."/>
            <person name="Kuo A."/>
            <person name="Martin F.M."/>
        </authorList>
    </citation>
    <scope>NUCLEOTIDE SEQUENCE [LARGE SCALE GENOMIC DNA]</scope>
    <source>
        <strain evidence="10">091103-1</strain>
    </source>
</reference>
<dbReference type="PROSITE" id="PS00216">
    <property type="entry name" value="SUGAR_TRANSPORT_1"/>
    <property type="match status" value="1"/>
</dbReference>
<feature type="transmembrane region" description="Helical" evidence="8">
    <location>
        <begin position="7"/>
        <end position="32"/>
    </location>
</feature>
<keyword evidence="4 8" id="KW-0812">Transmembrane</keyword>
<feature type="transmembrane region" description="Helical" evidence="8">
    <location>
        <begin position="417"/>
        <end position="435"/>
    </location>
</feature>
<protein>
    <submittedName>
        <fullName evidence="10">General substrate transporter</fullName>
    </submittedName>
</protein>
<dbReference type="InterPro" id="IPR050360">
    <property type="entry name" value="MFS_Sugar_Transporters"/>
</dbReference>
<dbReference type="InterPro" id="IPR005829">
    <property type="entry name" value="Sugar_transporter_CS"/>
</dbReference>
<feature type="transmembrane region" description="Helical" evidence="8">
    <location>
        <begin position="244"/>
        <end position="265"/>
    </location>
</feature>
<evidence type="ECO:0000256" key="7">
    <source>
        <dbReference type="RuleBase" id="RU003346"/>
    </source>
</evidence>
<keyword evidence="6 8" id="KW-0472">Membrane</keyword>
<dbReference type="EMBL" id="PYWC01000021">
    <property type="protein sequence ID" value="PWW77640.1"/>
    <property type="molecule type" value="Genomic_DNA"/>
</dbReference>
<comment type="subcellular location">
    <subcellularLocation>
        <location evidence="1">Membrane</location>
        <topology evidence="1">Multi-pass membrane protein</topology>
    </subcellularLocation>
</comment>
<organism evidence="10 11">
    <name type="scientific">Tuber magnatum</name>
    <name type="common">white Piedmont truffle</name>
    <dbReference type="NCBI Taxonomy" id="42249"/>
    <lineage>
        <taxon>Eukaryota</taxon>
        <taxon>Fungi</taxon>
        <taxon>Dikarya</taxon>
        <taxon>Ascomycota</taxon>
        <taxon>Pezizomycotina</taxon>
        <taxon>Pezizomycetes</taxon>
        <taxon>Pezizales</taxon>
        <taxon>Tuberaceae</taxon>
        <taxon>Tuber</taxon>
    </lineage>
</organism>
<dbReference type="OrthoDB" id="4142200at2759"/>
<name>A0A317SV11_9PEZI</name>
<evidence type="ECO:0000256" key="8">
    <source>
        <dbReference type="SAM" id="Phobius"/>
    </source>
</evidence>
<dbReference type="PANTHER" id="PTHR48022:SF7">
    <property type="entry name" value="MAJOR FACILITATOR SUPERFAMILY (MFS) PROFILE DOMAIN-CONTAINING PROTEIN-RELATED"/>
    <property type="match status" value="1"/>
</dbReference>
<dbReference type="CDD" id="cd17356">
    <property type="entry name" value="MFS_HXT"/>
    <property type="match status" value="1"/>
</dbReference>
<dbReference type="PROSITE" id="PS50850">
    <property type="entry name" value="MFS"/>
    <property type="match status" value="1"/>
</dbReference>
<evidence type="ECO:0000259" key="9">
    <source>
        <dbReference type="PROSITE" id="PS50850"/>
    </source>
</evidence>
<dbReference type="InterPro" id="IPR020846">
    <property type="entry name" value="MFS_dom"/>
</dbReference>
<dbReference type="Proteomes" id="UP000246991">
    <property type="component" value="Unassembled WGS sequence"/>
</dbReference>
<evidence type="ECO:0000313" key="11">
    <source>
        <dbReference type="Proteomes" id="UP000246991"/>
    </source>
</evidence>
<dbReference type="SUPFAM" id="SSF103473">
    <property type="entry name" value="MFS general substrate transporter"/>
    <property type="match status" value="1"/>
</dbReference>
<dbReference type="GO" id="GO:0005351">
    <property type="term" value="F:carbohydrate:proton symporter activity"/>
    <property type="evidence" value="ECO:0007669"/>
    <property type="project" value="TreeGrafter"/>
</dbReference>
<dbReference type="InterPro" id="IPR005828">
    <property type="entry name" value="MFS_sugar_transport-like"/>
</dbReference>
<dbReference type="PANTHER" id="PTHR48022">
    <property type="entry name" value="PLASTIDIC GLUCOSE TRANSPORTER 4"/>
    <property type="match status" value="1"/>
</dbReference>
<evidence type="ECO:0000256" key="3">
    <source>
        <dbReference type="ARBA" id="ARBA00022448"/>
    </source>
</evidence>
<dbReference type="InterPro" id="IPR003663">
    <property type="entry name" value="Sugar/inositol_transpt"/>
</dbReference>
<evidence type="ECO:0000256" key="6">
    <source>
        <dbReference type="ARBA" id="ARBA00023136"/>
    </source>
</evidence>
<evidence type="ECO:0000256" key="5">
    <source>
        <dbReference type="ARBA" id="ARBA00022989"/>
    </source>
</evidence>
<sequence>MYTITNIYFITAIAVIGGALFGFDISSMSVIIGTKQYNDYYGPNIDSDVQDGMGRRYSIQIGALTWVLGSVSICIAKNIPLLIMGRFTNGIAVGICSAQVPVYISEISRAEVRGRLVGCQQWAITWGIMIMFYISYGCSHMEGVASFRIPWGVQAVPGAILFTGLFFLPRSPRWLAKKDRWEEAENTLALLHGNGDINDPYVKQEMEDIRTMVELERQNADATFLELFKPSVISRTHIGVFTQIWSQLAGMNVMMYYITYVFAMAGLSGNNLLLSSSLQYVINVVMTVPALIWMDRWGRRKTLLVGSSLMMTSLFSNGIIMASFGHPAPKGGVNGVKAASWEVHGTPSKVIIANSYLFVASFPITWGPASWTYPPELFPLRVRGKAVALCTSANWIFNFALGDFVPSAFENIKWKVYIVFGVFCAVMTVHAFFCFPETAGKSLEEIEAMFQEGLPPWKTRVSKESTPVRIPRVDNPGKADYAHEAV</sequence>
<dbReference type="STRING" id="42249.A0A317SV11"/>
<feature type="transmembrane region" description="Helical" evidence="8">
    <location>
        <begin position="303"/>
        <end position="324"/>
    </location>
</feature>
<keyword evidence="5 8" id="KW-1133">Transmembrane helix</keyword>
<evidence type="ECO:0000256" key="1">
    <source>
        <dbReference type="ARBA" id="ARBA00004141"/>
    </source>
</evidence>
<evidence type="ECO:0000256" key="2">
    <source>
        <dbReference type="ARBA" id="ARBA00010992"/>
    </source>
</evidence>
<evidence type="ECO:0000256" key="4">
    <source>
        <dbReference type="ARBA" id="ARBA00022692"/>
    </source>
</evidence>
<evidence type="ECO:0000313" key="10">
    <source>
        <dbReference type="EMBL" id="PWW77640.1"/>
    </source>
</evidence>
<feature type="transmembrane region" description="Helical" evidence="8">
    <location>
        <begin position="148"/>
        <end position="168"/>
    </location>
</feature>
<dbReference type="GO" id="GO:0016020">
    <property type="term" value="C:membrane"/>
    <property type="evidence" value="ECO:0007669"/>
    <property type="project" value="UniProtKB-SubCell"/>
</dbReference>
<feature type="domain" description="Major facilitator superfamily (MFS) profile" evidence="9">
    <location>
        <begin position="1"/>
        <end position="439"/>
    </location>
</feature>
<feature type="transmembrane region" description="Helical" evidence="8">
    <location>
        <begin position="277"/>
        <end position="294"/>
    </location>
</feature>
<proteinExistence type="inferred from homology"/>
<accession>A0A317SV11</accession>
<dbReference type="PRINTS" id="PR00171">
    <property type="entry name" value="SUGRTRNSPORT"/>
</dbReference>
<dbReference type="Pfam" id="PF00083">
    <property type="entry name" value="Sugar_tr"/>
    <property type="match status" value="1"/>
</dbReference>